<dbReference type="Gene3D" id="3.30.1740.10">
    <property type="entry name" value="Zinc finger, PARP-type"/>
    <property type="match status" value="1"/>
</dbReference>
<dbReference type="Gene3D" id="3.40.50.10810">
    <property type="entry name" value="Tandem AAA-ATPase domain"/>
    <property type="match status" value="1"/>
</dbReference>
<dbReference type="SUPFAM" id="SSF57716">
    <property type="entry name" value="Glucocorticoid receptor-like (DNA-binding domain)"/>
    <property type="match status" value="1"/>
</dbReference>
<keyword evidence="4" id="KW-0863">Zinc-finger</keyword>
<dbReference type="InterPro" id="IPR027417">
    <property type="entry name" value="P-loop_NTPase"/>
</dbReference>
<dbReference type="GO" id="GO:0008094">
    <property type="term" value="F:ATP-dependent activity, acting on DNA"/>
    <property type="evidence" value="ECO:0007669"/>
    <property type="project" value="TreeGrafter"/>
</dbReference>
<evidence type="ECO:0000256" key="3">
    <source>
        <dbReference type="ARBA" id="ARBA00022741"/>
    </source>
</evidence>
<dbReference type="SMART" id="SM01336">
    <property type="entry name" value="zf-PARP"/>
    <property type="match status" value="1"/>
</dbReference>
<gene>
    <name evidence="10" type="ORF">TVY486_1100600</name>
</gene>
<reference evidence="10" key="1">
    <citation type="journal article" date="2012" name="Proc. Natl. Acad. Sci. U.S.A.">
        <title>Antigenic diversity is generated by distinct evolutionary mechanisms in African trypanosome species.</title>
        <authorList>
            <person name="Jackson A.P."/>
            <person name="Berry A."/>
            <person name="Aslett M."/>
            <person name="Allison H.C."/>
            <person name="Burton P."/>
            <person name="Vavrova-Anderson J."/>
            <person name="Brown R."/>
            <person name="Browne H."/>
            <person name="Corton N."/>
            <person name="Hauser H."/>
            <person name="Gamble J."/>
            <person name="Gilderthorp R."/>
            <person name="Marcello L."/>
            <person name="McQuillan J."/>
            <person name="Otto T.D."/>
            <person name="Quail M.A."/>
            <person name="Sanders M.J."/>
            <person name="van Tonder A."/>
            <person name="Ginger M.L."/>
            <person name="Field M.C."/>
            <person name="Barry J.D."/>
            <person name="Hertz-Fowler C."/>
            <person name="Berriman M."/>
        </authorList>
    </citation>
    <scope>NUCLEOTIDE SEQUENCE</scope>
    <source>
        <strain evidence="10">Y486</strain>
    </source>
</reference>
<dbReference type="GO" id="GO:0005634">
    <property type="term" value="C:nucleus"/>
    <property type="evidence" value="ECO:0007669"/>
    <property type="project" value="UniProtKB-SubCell"/>
</dbReference>
<dbReference type="AlphaFoldDB" id="G0U9U4"/>
<keyword evidence="7" id="KW-0067">ATP-binding</keyword>
<dbReference type="InterPro" id="IPR000330">
    <property type="entry name" value="SNF2_N"/>
</dbReference>
<name>G0U9U4_TRYVY</name>
<dbReference type="GO" id="GO:0005524">
    <property type="term" value="F:ATP binding"/>
    <property type="evidence" value="ECO:0007669"/>
    <property type="project" value="UniProtKB-KW"/>
</dbReference>
<dbReference type="GO" id="GO:0008270">
    <property type="term" value="F:zinc ion binding"/>
    <property type="evidence" value="ECO:0007669"/>
    <property type="project" value="UniProtKB-KW"/>
</dbReference>
<dbReference type="InterPro" id="IPR001510">
    <property type="entry name" value="Znf_PARP"/>
</dbReference>
<keyword evidence="5" id="KW-0378">Hydrolase</keyword>
<evidence type="ECO:0000256" key="8">
    <source>
        <dbReference type="ARBA" id="ARBA00023242"/>
    </source>
</evidence>
<dbReference type="VEuPathDB" id="TriTrypDB:TvY486_1100600"/>
<dbReference type="PANTHER" id="PTHR45626">
    <property type="entry name" value="TRANSCRIPTION TERMINATION FACTOR 2-RELATED"/>
    <property type="match status" value="1"/>
</dbReference>
<keyword evidence="3" id="KW-0547">Nucleotide-binding</keyword>
<keyword evidence="2" id="KW-0479">Metal-binding</keyword>
<evidence type="ECO:0000256" key="6">
    <source>
        <dbReference type="ARBA" id="ARBA00022833"/>
    </source>
</evidence>
<dbReference type="GO" id="GO:0003677">
    <property type="term" value="F:DNA binding"/>
    <property type="evidence" value="ECO:0007669"/>
    <property type="project" value="InterPro"/>
</dbReference>
<evidence type="ECO:0000313" key="10">
    <source>
        <dbReference type="EMBL" id="CCC52575.1"/>
    </source>
</evidence>
<feature type="domain" description="PARP-type" evidence="9">
    <location>
        <begin position="30"/>
        <end position="78"/>
    </location>
</feature>
<dbReference type="SUPFAM" id="SSF52540">
    <property type="entry name" value="P-loop containing nucleoside triphosphate hydrolases"/>
    <property type="match status" value="2"/>
</dbReference>
<dbReference type="Pfam" id="PF00176">
    <property type="entry name" value="SNF2-rel_dom"/>
    <property type="match status" value="1"/>
</dbReference>
<keyword evidence="6" id="KW-0862">Zinc</keyword>
<protein>
    <submittedName>
        <fullName evidence="10">Putative DNA repair protein</fullName>
    </submittedName>
</protein>
<dbReference type="InterPro" id="IPR050628">
    <property type="entry name" value="SNF2_RAD54_helicase_TF"/>
</dbReference>
<dbReference type="InterPro" id="IPR036957">
    <property type="entry name" value="Znf_PARP_sf"/>
</dbReference>
<accession>G0U9U4</accession>
<dbReference type="GO" id="GO:0016787">
    <property type="term" value="F:hydrolase activity"/>
    <property type="evidence" value="ECO:0007669"/>
    <property type="project" value="UniProtKB-KW"/>
</dbReference>
<proteinExistence type="predicted"/>
<dbReference type="PROSITE" id="PS50064">
    <property type="entry name" value="ZF_PARP_2"/>
    <property type="match status" value="1"/>
</dbReference>
<evidence type="ECO:0000256" key="7">
    <source>
        <dbReference type="ARBA" id="ARBA00022840"/>
    </source>
</evidence>
<organism evidence="10">
    <name type="scientific">Trypanosoma vivax (strain Y486)</name>
    <dbReference type="NCBI Taxonomy" id="1055687"/>
    <lineage>
        <taxon>Eukaryota</taxon>
        <taxon>Discoba</taxon>
        <taxon>Euglenozoa</taxon>
        <taxon>Kinetoplastea</taxon>
        <taxon>Metakinetoplastina</taxon>
        <taxon>Trypanosomatida</taxon>
        <taxon>Trypanosomatidae</taxon>
        <taxon>Trypanosoma</taxon>
        <taxon>Duttonella</taxon>
    </lineage>
</organism>
<dbReference type="EMBL" id="HE573027">
    <property type="protein sequence ID" value="CCC52575.1"/>
    <property type="molecule type" value="Genomic_DNA"/>
</dbReference>
<sequence>MNNTNCNVELTITEKGIWRRAKSGERLWRYMVQEAPTMRARCRKCSQFITKGDLKWGIPIRHSHGEYGWITAWQHLGCTRISERDGIGGVVYGFDLLNLGQQKYVLNEVTSDVIPKHLQPLDPDDLIKRESLPEAEPPSDLLRPLLRYQKEGLGWLVSQEKSPLKGGILADEMGMGKSQTKPVHVIRFITESSVEERMLNLQEKKMLVFEGTIDGKLTSLQNLTEDDLQFLFTR</sequence>
<evidence type="ECO:0000256" key="2">
    <source>
        <dbReference type="ARBA" id="ARBA00022723"/>
    </source>
</evidence>
<evidence type="ECO:0000256" key="1">
    <source>
        <dbReference type="ARBA" id="ARBA00004123"/>
    </source>
</evidence>
<comment type="subcellular location">
    <subcellularLocation>
        <location evidence="1">Nucleus</location>
    </subcellularLocation>
</comment>
<dbReference type="PANTHER" id="PTHR45626:SF12">
    <property type="entry name" value="DNA REPAIR PROTEIN RAD16"/>
    <property type="match status" value="1"/>
</dbReference>
<evidence type="ECO:0000259" key="9">
    <source>
        <dbReference type="PROSITE" id="PS50064"/>
    </source>
</evidence>
<evidence type="ECO:0000256" key="5">
    <source>
        <dbReference type="ARBA" id="ARBA00022801"/>
    </source>
</evidence>
<evidence type="ECO:0000256" key="4">
    <source>
        <dbReference type="ARBA" id="ARBA00022771"/>
    </source>
</evidence>
<dbReference type="InterPro" id="IPR038718">
    <property type="entry name" value="SNF2-like_sf"/>
</dbReference>
<dbReference type="GO" id="GO:0006289">
    <property type="term" value="P:nucleotide-excision repair"/>
    <property type="evidence" value="ECO:0007669"/>
    <property type="project" value="TreeGrafter"/>
</dbReference>
<keyword evidence="8" id="KW-0539">Nucleus</keyword>